<protein>
    <submittedName>
        <fullName evidence="6">AC9 transposase</fullName>
    </submittedName>
</protein>
<keyword evidence="5" id="KW-0539">Nucleus</keyword>
<keyword evidence="4" id="KW-0862">Zinc</keyword>
<name>A0A151R362_CAJCA</name>
<dbReference type="PANTHER" id="PTHR46481:SF10">
    <property type="entry name" value="ZINC FINGER BED DOMAIN-CONTAINING PROTEIN 39"/>
    <property type="match status" value="1"/>
</dbReference>
<gene>
    <name evidence="6" type="ORF">KK1_041870</name>
</gene>
<evidence type="ECO:0000313" key="7">
    <source>
        <dbReference type="Proteomes" id="UP000075243"/>
    </source>
</evidence>
<organism evidence="6 7">
    <name type="scientific">Cajanus cajan</name>
    <name type="common">Pigeon pea</name>
    <name type="synonym">Cajanus indicus</name>
    <dbReference type="NCBI Taxonomy" id="3821"/>
    <lineage>
        <taxon>Eukaryota</taxon>
        <taxon>Viridiplantae</taxon>
        <taxon>Streptophyta</taxon>
        <taxon>Embryophyta</taxon>
        <taxon>Tracheophyta</taxon>
        <taxon>Spermatophyta</taxon>
        <taxon>Magnoliopsida</taxon>
        <taxon>eudicotyledons</taxon>
        <taxon>Gunneridae</taxon>
        <taxon>Pentapetalae</taxon>
        <taxon>rosids</taxon>
        <taxon>fabids</taxon>
        <taxon>Fabales</taxon>
        <taxon>Fabaceae</taxon>
        <taxon>Papilionoideae</taxon>
        <taxon>50 kb inversion clade</taxon>
        <taxon>NPAAA clade</taxon>
        <taxon>indigoferoid/millettioid clade</taxon>
        <taxon>Phaseoleae</taxon>
        <taxon>Cajanus</taxon>
    </lineage>
</organism>
<evidence type="ECO:0000256" key="3">
    <source>
        <dbReference type="ARBA" id="ARBA00022771"/>
    </source>
</evidence>
<comment type="subcellular location">
    <subcellularLocation>
        <location evidence="1">Nucleus</location>
    </subcellularLocation>
</comment>
<evidence type="ECO:0000256" key="4">
    <source>
        <dbReference type="ARBA" id="ARBA00022833"/>
    </source>
</evidence>
<dbReference type="GO" id="GO:0005634">
    <property type="term" value="C:nucleus"/>
    <property type="evidence" value="ECO:0007669"/>
    <property type="project" value="UniProtKB-SubCell"/>
</dbReference>
<proteinExistence type="predicted"/>
<evidence type="ECO:0000256" key="1">
    <source>
        <dbReference type="ARBA" id="ARBA00004123"/>
    </source>
</evidence>
<keyword evidence="2" id="KW-0479">Metal-binding</keyword>
<evidence type="ECO:0000256" key="2">
    <source>
        <dbReference type="ARBA" id="ARBA00022723"/>
    </source>
</evidence>
<dbReference type="OMA" id="YSHTYST"/>
<dbReference type="SUPFAM" id="SSF53098">
    <property type="entry name" value="Ribonuclease H-like"/>
    <property type="match status" value="1"/>
</dbReference>
<dbReference type="AlphaFoldDB" id="A0A151R362"/>
<evidence type="ECO:0000256" key="5">
    <source>
        <dbReference type="ARBA" id="ARBA00023242"/>
    </source>
</evidence>
<dbReference type="GO" id="GO:0008270">
    <property type="term" value="F:zinc ion binding"/>
    <property type="evidence" value="ECO:0007669"/>
    <property type="project" value="UniProtKB-KW"/>
</dbReference>
<dbReference type="STRING" id="3821.A0A151R362"/>
<accession>A0A151R362</accession>
<dbReference type="InterPro" id="IPR052035">
    <property type="entry name" value="ZnF_BED_domain_contain"/>
</dbReference>
<keyword evidence="3" id="KW-0863">Zinc-finger</keyword>
<dbReference type="Gramene" id="C.cajan_41623.t">
    <property type="protein sequence ID" value="C.cajan_41623.t.cds1"/>
    <property type="gene ID" value="C.cajan_41623"/>
</dbReference>
<evidence type="ECO:0000313" key="6">
    <source>
        <dbReference type="EMBL" id="KYP36976.1"/>
    </source>
</evidence>
<dbReference type="InterPro" id="IPR012337">
    <property type="entry name" value="RNaseH-like_sf"/>
</dbReference>
<dbReference type="EMBL" id="KQ484152">
    <property type="protein sequence ID" value="KYP36976.1"/>
    <property type="molecule type" value="Genomic_DNA"/>
</dbReference>
<dbReference type="Proteomes" id="UP000075243">
    <property type="component" value="Unassembled WGS sequence"/>
</dbReference>
<dbReference type="PANTHER" id="PTHR46481">
    <property type="entry name" value="ZINC FINGER BED DOMAIN-CONTAINING PROTEIN 4"/>
    <property type="match status" value="1"/>
</dbReference>
<reference evidence="6" key="1">
    <citation type="journal article" date="2012" name="Nat. Biotechnol.">
        <title>Draft genome sequence of pigeonpea (Cajanus cajan), an orphan legume crop of resource-poor farmers.</title>
        <authorList>
            <person name="Varshney R.K."/>
            <person name="Chen W."/>
            <person name="Li Y."/>
            <person name="Bharti A.K."/>
            <person name="Saxena R.K."/>
            <person name="Schlueter J.A."/>
            <person name="Donoghue M.T."/>
            <person name="Azam S."/>
            <person name="Fan G."/>
            <person name="Whaley A.M."/>
            <person name="Farmer A.D."/>
            <person name="Sheridan J."/>
            <person name="Iwata A."/>
            <person name="Tuteja R."/>
            <person name="Penmetsa R.V."/>
            <person name="Wu W."/>
            <person name="Upadhyaya H.D."/>
            <person name="Yang S.P."/>
            <person name="Shah T."/>
            <person name="Saxena K.B."/>
            <person name="Michael T."/>
            <person name="McCombie W.R."/>
            <person name="Yang B."/>
            <person name="Zhang G."/>
            <person name="Yang H."/>
            <person name="Wang J."/>
            <person name="Spillane C."/>
            <person name="Cook D.R."/>
            <person name="May G.D."/>
            <person name="Xu X."/>
            <person name="Jackson S.A."/>
        </authorList>
    </citation>
    <scope>NUCLEOTIDE SEQUENCE [LARGE SCALE GENOMIC DNA]</scope>
</reference>
<keyword evidence="7" id="KW-1185">Reference proteome</keyword>
<sequence>MVLKFPSYSHTYSTPLLCVSCLTSYNCLTTHFVDNNWKLNSKKILAFCKMEPPHTGHELANRVFECLIERGIDRKIFSLTLDNASANTCM</sequence>